<dbReference type="GO" id="GO:0009277">
    <property type="term" value="C:fungal-type cell wall"/>
    <property type="evidence" value="ECO:0007669"/>
    <property type="project" value="TreeGrafter"/>
</dbReference>
<name>A0AAN8MQ32_9PEZI</name>
<dbReference type="InterPro" id="IPR024655">
    <property type="entry name" value="Asl1_glyco_hydro_catalytic"/>
</dbReference>
<feature type="signal peptide" evidence="1">
    <location>
        <begin position="1"/>
        <end position="21"/>
    </location>
</feature>
<dbReference type="FunFam" id="3.20.20.80:FF:000207">
    <property type="entry name" value="Glycoside hydrolase family 128 protein"/>
    <property type="match status" value="1"/>
</dbReference>
<comment type="caution">
    <text evidence="3">The sequence shown here is derived from an EMBL/GenBank/DDBJ whole genome shotgun (WGS) entry which is preliminary data.</text>
</comment>
<dbReference type="PANTHER" id="PTHR34154:SF3">
    <property type="entry name" value="ALKALI-SENSITIVE LINKAGE PROTEIN 1"/>
    <property type="match status" value="1"/>
</dbReference>
<organism evidence="3 4">
    <name type="scientific">Orbilia javanica</name>
    <dbReference type="NCBI Taxonomy" id="47235"/>
    <lineage>
        <taxon>Eukaryota</taxon>
        <taxon>Fungi</taxon>
        <taxon>Dikarya</taxon>
        <taxon>Ascomycota</taxon>
        <taxon>Pezizomycotina</taxon>
        <taxon>Orbiliomycetes</taxon>
        <taxon>Orbiliales</taxon>
        <taxon>Orbiliaceae</taxon>
        <taxon>Orbilia</taxon>
    </lineage>
</organism>
<dbReference type="GO" id="GO:0071966">
    <property type="term" value="P:fungal-type cell wall polysaccharide metabolic process"/>
    <property type="evidence" value="ECO:0007669"/>
    <property type="project" value="TreeGrafter"/>
</dbReference>
<sequence>MYISPFSILISLPHLITLVSAAANPIGPNPNDKRGLVYVPSKDHPEDDKIWIQSGSPLTWYYNYQSKPSPSLEGGPTNLQFIPMLWGDYDNTFVQDVKDLVDQGYDIQYVLGFNEPDIPAGTGAGGSGVSPENAAARWKESIEPLAKMGIKLGAPAVTGAPGGLTWMKAFFEACDTCTVDFIPLHWYGNFDGVASHLGTYSAAFPNMTFWLTEFAFAHQDVTPSQEFFNLTMEYFDRLDNVGKYSWFGSFRSDVSNVGPNSALLNEDGGLTYIGAWYLNKDESEAASITGKGGSGNNAPALGASIMKSFGVTAFVAVAVSWIL</sequence>
<feature type="domain" description="Asl1-like glycosyl hydrolase catalytic" evidence="2">
    <location>
        <begin position="35"/>
        <end position="277"/>
    </location>
</feature>
<evidence type="ECO:0000256" key="1">
    <source>
        <dbReference type="SAM" id="SignalP"/>
    </source>
</evidence>
<keyword evidence="4" id="KW-1185">Reference proteome</keyword>
<feature type="chain" id="PRO_5042829227" description="Asl1-like glycosyl hydrolase catalytic domain-containing protein" evidence="1">
    <location>
        <begin position="22"/>
        <end position="323"/>
    </location>
</feature>
<dbReference type="EMBL" id="JAVHNR010000007">
    <property type="protein sequence ID" value="KAK6336813.1"/>
    <property type="molecule type" value="Genomic_DNA"/>
</dbReference>
<dbReference type="SUPFAM" id="SSF51445">
    <property type="entry name" value="(Trans)glycosidases"/>
    <property type="match status" value="1"/>
</dbReference>
<keyword evidence="1" id="KW-0732">Signal</keyword>
<proteinExistence type="predicted"/>
<dbReference type="InterPro" id="IPR017853">
    <property type="entry name" value="GH"/>
</dbReference>
<reference evidence="3 4" key="1">
    <citation type="submission" date="2019-10" db="EMBL/GenBank/DDBJ databases">
        <authorList>
            <person name="Palmer J.M."/>
        </authorList>
    </citation>
    <scope>NUCLEOTIDE SEQUENCE [LARGE SCALE GENOMIC DNA]</scope>
    <source>
        <strain evidence="3 4">TWF718</strain>
    </source>
</reference>
<gene>
    <name evidence="3" type="ORF">TWF718_009601</name>
</gene>
<dbReference type="Gene3D" id="3.20.20.80">
    <property type="entry name" value="Glycosidases"/>
    <property type="match status" value="1"/>
</dbReference>
<protein>
    <recommendedName>
        <fullName evidence="2">Asl1-like glycosyl hydrolase catalytic domain-containing protein</fullName>
    </recommendedName>
</protein>
<accession>A0AAN8MQ32</accession>
<dbReference type="InterPro" id="IPR053183">
    <property type="entry name" value="ASL1"/>
</dbReference>
<evidence type="ECO:0000313" key="3">
    <source>
        <dbReference type="EMBL" id="KAK6336813.1"/>
    </source>
</evidence>
<dbReference type="Pfam" id="PF11790">
    <property type="entry name" value="Glyco_hydro_cc"/>
    <property type="match status" value="1"/>
</dbReference>
<evidence type="ECO:0000259" key="2">
    <source>
        <dbReference type="Pfam" id="PF11790"/>
    </source>
</evidence>
<evidence type="ECO:0000313" key="4">
    <source>
        <dbReference type="Proteomes" id="UP001313282"/>
    </source>
</evidence>
<dbReference type="PANTHER" id="PTHR34154">
    <property type="entry name" value="ALKALI-SENSITIVE LINKAGE PROTEIN 1"/>
    <property type="match status" value="1"/>
</dbReference>
<dbReference type="Proteomes" id="UP001313282">
    <property type="component" value="Unassembled WGS sequence"/>
</dbReference>
<dbReference type="AlphaFoldDB" id="A0AAN8MQ32"/>